<dbReference type="SUPFAM" id="SSF82657">
    <property type="entry name" value="BolA-like"/>
    <property type="match status" value="1"/>
</dbReference>
<name>A0A7X3S7Q7_9HYPH</name>
<sequence length="99" mass="11138">MSMRETMEARLRETFSPQQLEVIDESERHRGHSGWREGGETHFRVRIVAEAFTGMNRLARHRAVNACLDAELKGGVHALAIEARSPDETDPRTVKVSGP</sequence>
<dbReference type="Proteomes" id="UP000433101">
    <property type="component" value="Unassembled WGS sequence"/>
</dbReference>
<dbReference type="Gene3D" id="3.30.300.90">
    <property type="entry name" value="BolA-like"/>
    <property type="match status" value="1"/>
</dbReference>
<reference evidence="3 4" key="1">
    <citation type="submission" date="2019-12" db="EMBL/GenBank/DDBJ databases">
        <authorList>
            <person name="Li M."/>
        </authorList>
    </citation>
    <scope>NUCLEOTIDE SEQUENCE [LARGE SCALE GENOMIC DNA]</scope>
    <source>
        <strain evidence="3 4">GBMRC 2046</strain>
    </source>
</reference>
<dbReference type="RefSeq" id="WP_160775266.1">
    <property type="nucleotide sequence ID" value="NZ_WUMV01000003.1"/>
</dbReference>
<dbReference type="GO" id="GO:0016226">
    <property type="term" value="P:iron-sulfur cluster assembly"/>
    <property type="evidence" value="ECO:0007669"/>
    <property type="project" value="TreeGrafter"/>
</dbReference>
<dbReference type="InterPro" id="IPR036065">
    <property type="entry name" value="BolA-like_sf"/>
</dbReference>
<protein>
    <submittedName>
        <fullName evidence="3">BolA/IbaG family iron-sulfur metabolism protein</fullName>
    </submittedName>
</protein>
<evidence type="ECO:0000256" key="1">
    <source>
        <dbReference type="RuleBase" id="RU003860"/>
    </source>
</evidence>
<accession>A0A7X3S7Q7</accession>
<keyword evidence="4" id="KW-1185">Reference proteome</keyword>
<organism evidence="3 4">
    <name type="scientific">Stappia sediminis</name>
    <dbReference type="NCBI Taxonomy" id="2692190"/>
    <lineage>
        <taxon>Bacteria</taxon>
        <taxon>Pseudomonadati</taxon>
        <taxon>Pseudomonadota</taxon>
        <taxon>Alphaproteobacteria</taxon>
        <taxon>Hyphomicrobiales</taxon>
        <taxon>Stappiaceae</taxon>
        <taxon>Stappia</taxon>
    </lineage>
</organism>
<dbReference type="Pfam" id="PF01722">
    <property type="entry name" value="BolA"/>
    <property type="match status" value="1"/>
</dbReference>
<evidence type="ECO:0000313" key="4">
    <source>
        <dbReference type="Proteomes" id="UP000433101"/>
    </source>
</evidence>
<dbReference type="InterPro" id="IPR002634">
    <property type="entry name" value="BolA"/>
</dbReference>
<dbReference type="EMBL" id="WUMV01000003">
    <property type="protein sequence ID" value="MXN65041.1"/>
    <property type="molecule type" value="Genomic_DNA"/>
</dbReference>
<dbReference type="PIRSF" id="PIRSF003113">
    <property type="entry name" value="BolA"/>
    <property type="match status" value="1"/>
</dbReference>
<dbReference type="PANTHER" id="PTHR46230:SF7">
    <property type="entry name" value="BOLA-LIKE PROTEIN 1"/>
    <property type="match status" value="1"/>
</dbReference>
<proteinExistence type="inferred from homology"/>
<evidence type="ECO:0000256" key="2">
    <source>
        <dbReference type="SAM" id="MobiDB-lite"/>
    </source>
</evidence>
<dbReference type="AlphaFoldDB" id="A0A7X3S7Q7"/>
<evidence type="ECO:0000313" key="3">
    <source>
        <dbReference type="EMBL" id="MXN65041.1"/>
    </source>
</evidence>
<feature type="compositionally biased region" description="Basic and acidic residues" evidence="2">
    <location>
        <begin position="1"/>
        <end position="13"/>
    </location>
</feature>
<gene>
    <name evidence="3" type="ORF">GR183_08995</name>
</gene>
<comment type="caution">
    <text evidence="3">The sequence shown here is derived from an EMBL/GenBank/DDBJ whole genome shotgun (WGS) entry which is preliminary data.</text>
</comment>
<comment type="similarity">
    <text evidence="1">Belongs to the BolA/IbaG family.</text>
</comment>
<feature type="region of interest" description="Disordered" evidence="2">
    <location>
        <begin position="1"/>
        <end position="37"/>
    </location>
</feature>
<dbReference type="PANTHER" id="PTHR46230">
    <property type="match status" value="1"/>
</dbReference>